<gene>
    <name evidence="1" type="ORF">SAMN03084138_02050</name>
</gene>
<dbReference type="EMBL" id="FOWR01000013">
    <property type="protein sequence ID" value="SFP37781.1"/>
    <property type="molecule type" value="Genomic_DNA"/>
</dbReference>
<dbReference type="AlphaFoldDB" id="A0A1I5PVV1"/>
<dbReference type="GeneID" id="35870192"/>
<evidence type="ECO:0000313" key="1">
    <source>
        <dbReference type="EMBL" id="SFP37781.1"/>
    </source>
</evidence>
<dbReference type="RefSeq" id="WP_017010884.1">
    <property type="nucleotide sequence ID" value="NZ_FOWR01000013.1"/>
</dbReference>
<organism evidence="1 2">
    <name type="scientific">Enterovibrio norvegicus DSM 15893</name>
    <dbReference type="NCBI Taxonomy" id="1121869"/>
    <lineage>
        <taxon>Bacteria</taxon>
        <taxon>Pseudomonadati</taxon>
        <taxon>Pseudomonadota</taxon>
        <taxon>Gammaproteobacteria</taxon>
        <taxon>Vibrionales</taxon>
        <taxon>Vibrionaceae</taxon>
        <taxon>Enterovibrio</taxon>
    </lineage>
</organism>
<accession>A0A1I5PVV1</accession>
<dbReference type="Proteomes" id="UP000182692">
    <property type="component" value="Unassembled WGS sequence"/>
</dbReference>
<dbReference type="STRING" id="1121869.SAMN03084138_02050"/>
<proteinExistence type="predicted"/>
<sequence>MEYDIERKGIFRVKHIGHSFTWTGGDSHSYTLGHALGINIGSKEAFTIGLDMSFKLAAVLDISFGVKREFTLVKKWKNASFVESTSIKDNKLTKEYSLTTKDKTETIDENKLYIGYNAVKDVNVNIFDRKKAEENKNITKPIGQFLTIDKKVKSHIYINGSEEKNIGGNEKKDIAGDIIYTSTRGDIQLEANIDIIQKAKNILLLKADQGLYTLSEGNSIVKSKKTLQLEGGSIYIKTQNKAFFV</sequence>
<name>A0A1I5PVV1_9GAMM</name>
<evidence type="ECO:0000313" key="2">
    <source>
        <dbReference type="Proteomes" id="UP000182692"/>
    </source>
</evidence>
<reference evidence="1 2" key="1">
    <citation type="submission" date="2016-10" db="EMBL/GenBank/DDBJ databases">
        <authorList>
            <person name="de Groot N.N."/>
        </authorList>
    </citation>
    <scope>NUCLEOTIDE SEQUENCE [LARGE SCALE GENOMIC DNA]</scope>
    <source>
        <strain evidence="1 2">DSM 15893</strain>
    </source>
</reference>
<protein>
    <submittedName>
        <fullName evidence="1">Uncharacterized protein</fullName>
    </submittedName>
</protein>